<dbReference type="GO" id="GO:0016887">
    <property type="term" value="F:ATP hydrolysis activity"/>
    <property type="evidence" value="ECO:0007669"/>
    <property type="project" value="InterPro"/>
</dbReference>
<evidence type="ECO:0000256" key="9">
    <source>
        <dbReference type="ARBA" id="ARBA00022989"/>
    </source>
</evidence>
<proteinExistence type="inferred from homology"/>
<evidence type="ECO:0000256" key="3">
    <source>
        <dbReference type="ARBA" id="ARBA00022692"/>
    </source>
</evidence>
<dbReference type="InterPro" id="IPR044492">
    <property type="entry name" value="P_typ_ATPase_HD_dom"/>
</dbReference>
<dbReference type="SUPFAM" id="SSF81660">
    <property type="entry name" value="Metal cation-transporting ATPase, ATP-binding domain N"/>
    <property type="match status" value="1"/>
</dbReference>
<evidence type="ECO:0000313" key="15">
    <source>
        <dbReference type="EnsemblProtists" id="EKX48671"/>
    </source>
</evidence>
<feature type="transmembrane region" description="Helical" evidence="12">
    <location>
        <begin position="476"/>
        <end position="495"/>
    </location>
</feature>
<dbReference type="GO" id="GO:0046872">
    <property type="term" value="F:metal ion binding"/>
    <property type="evidence" value="ECO:0007669"/>
    <property type="project" value="UniProtKB-KW"/>
</dbReference>
<dbReference type="STRING" id="905079.L1JJJ3"/>
<gene>
    <name evidence="14" type="ORF">GUITHDRAFT_105305</name>
</gene>
<keyword evidence="6" id="KW-0067">ATP-binding</keyword>
<dbReference type="SFLD" id="SFLDS00003">
    <property type="entry name" value="Haloacid_Dehalogenase"/>
    <property type="match status" value="1"/>
</dbReference>
<dbReference type="GO" id="GO:0019829">
    <property type="term" value="F:ATPase-coupled monoatomic cation transmembrane transporter activity"/>
    <property type="evidence" value="ECO:0007669"/>
    <property type="project" value="TreeGrafter"/>
</dbReference>
<evidence type="ECO:0000256" key="7">
    <source>
        <dbReference type="ARBA" id="ARBA00022842"/>
    </source>
</evidence>
<evidence type="ECO:0000256" key="8">
    <source>
        <dbReference type="ARBA" id="ARBA00022967"/>
    </source>
</evidence>
<dbReference type="SUPFAM" id="SSF56784">
    <property type="entry name" value="HAD-like"/>
    <property type="match status" value="1"/>
</dbReference>
<dbReference type="GO" id="GO:0016020">
    <property type="term" value="C:membrane"/>
    <property type="evidence" value="ECO:0007669"/>
    <property type="project" value="UniProtKB-SubCell"/>
</dbReference>
<dbReference type="GO" id="GO:0005524">
    <property type="term" value="F:ATP binding"/>
    <property type="evidence" value="ECO:0007669"/>
    <property type="project" value="UniProtKB-KW"/>
</dbReference>
<reference evidence="14 16" key="1">
    <citation type="journal article" date="2012" name="Nature">
        <title>Algal genomes reveal evolutionary mosaicism and the fate of nucleomorphs.</title>
        <authorList>
            <consortium name="DOE Joint Genome Institute"/>
            <person name="Curtis B.A."/>
            <person name="Tanifuji G."/>
            <person name="Burki F."/>
            <person name="Gruber A."/>
            <person name="Irimia M."/>
            <person name="Maruyama S."/>
            <person name="Arias M.C."/>
            <person name="Ball S.G."/>
            <person name="Gile G.H."/>
            <person name="Hirakawa Y."/>
            <person name="Hopkins J.F."/>
            <person name="Kuo A."/>
            <person name="Rensing S.A."/>
            <person name="Schmutz J."/>
            <person name="Symeonidi A."/>
            <person name="Elias M."/>
            <person name="Eveleigh R.J."/>
            <person name="Herman E.K."/>
            <person name="Klute M.J."/>
            <person name="Nakayama T."/>
            <person name="Obornik M."/>
            <person name="Reyes-Prieto A."/>
            <person name="Armbrust E.V."/>
            <person name="Aves S.J."/>
            <person name="Beiko R.G."/>
            <person name="Coutinho P."/>
            <person name="Dacks J.B."/>
            <person name="Durnford D.G."/>
            <person name="Fast N.M."/>
            <person name="Green B.R."/>
            <person name="Grisdale C.J."/>
            <person name="Hempel F."/>
            <person name="Henrissat B."/>
            <person name="Hoppner M.P."/>
            <person name="Ishida K."/>
            <person name="Kim E."/>
            <person name="Koreny L."/>
            <person name="Kroth P.G."/>
            <person name="Liu Y."/>
            <person name="Malik S.B."/>
            <person name="Maier U.G."/>
            <person name="McRose D."/>
            <person name="Mock T."/>
            <person name="Neilson J.A."/>
            <person name="Onodera N.T."/>
            <person name="Poole A.M."/>
            <person name="Pritham E.J."/>
            <person name="Richards T.A."/>
            <person name="Rocap G."/>
            <person name="Roy S.W."/>
            <person name="Sarai C."/>
            <person name="Schaack S."/>
            <person name="Shirato S."/>
            <person name="Slamovits C.H."/>
            <person name="Spencer D.F."/>
            <person name="Suzuki S."/>
            <person name="Worden A.Z."/>
            <person name="Zauner S."/>
            <person name="Barry K."/>
            <person name="Bell C."/>
            <person name="Bharti A.K."/>
            <person name="Crow J.A."/>
            <person name="Grimwood J."/>
            <person name="Kramer R."/>
            <person name="Lindquist E."/>
            <person name="Lucas S."/>
            <person name="Salamov A."/>
            <person name="McFadden G.I."/>
            <person name="Lane C.E."/>
            <person name="Keeling P.J."/>
            <person name="Gray M.W."/>
            <person name="Grigoriev I.V."/>
            <person name="Archibald J.M."/>
        </authorList>
    </citation>
    <scope>NUCLEOTIDE SEQUENCE</scope>
    <source>
        <strain evidence="14 16">CCMP2712</strain>
    </source>
</reference>
<dbReference type="OMA" id="WPTYQSL"/>
<dbReference type="NCBIfam" id="TIGR01657">
    <property type="entry name" value="P-ATPase-V"/>
    <property type="match status" value="1"/>
</dbReference>
<evidence type="ECO:0000313" key="14">
    <source>
        <dbReference type="EMBL" id="EKX48671.1"/>
    </source>
</evidence>
<dbReference type="GO" id="GO:0140358">
    <property type="term" value="F:P-type transmembrane transporter activity"/>
    <property type="evidence" value="ECO:0007669"/>
    <property type="project" value="InterPro"/>
</dbReference>
<dbReference type="SFLD" id="SFLDG00002">
    <property type="entry name" value="C1.7:_P-type_atpase_like"/>
    <property type="match status" value="1"/>
</dbReference>
<dbReference type="PaxDb" id="55529-EKX48671"/>
<dbReference type="Proteomes" id="UP000011087">
    <property type="component" value="Unassembled WGS sequence"/>
</dbReference>
<reference evidence="15" key="3">
    <citation type="submission" date="2016-03" db="UniProtKB">
        <authorList>
            <consortium name="EnsemblProtists"/>
        </authorList>
    </citation>
    <scope>IDENTIFICATION</scope>
</reference>
<dbReference type="SFLD" id="SFLDF00027">
    <property type="entry name" value="p-type_atpase"/>
    <property type="match status" value="1"/>
</dbReference>
<dbReference type="HOGENOM" id="CLU_001828_4_1_1"/>
<dbReference type="PRINTS" id="PR00119">
    <property type="entry name" value="CATATPASE"/>
</dbReference>
<dbReference type="Gene3D" id="3.40.50.1000">
    <property type="entry name" value="HAD superfamily/HAD-like"/>
    <property type="match status" value="1"/>
</dbReference>
<feature type="transmembrane region" description="Helical" evidence="12">
    <location>
        <begin position="1165"/>
        <end position="1184"/>
    </location>
</feature>
<dbReference type="PANTHER" id="PTHR45630:SF6">
    <property type="entry name" value="CATION-TRANSPORTING P-TYPE ATPASE N-TERMINAL DOMAIN-CONTAINING PROTEIN"/>
    <property type="match status" value="1"/>
</dbReference>
<evidence type="ECO:0000256" key="1">
    <source>
        <dbReference type="ARBA" id="ARBA00004141"/>
    </source>
</evidence>
<sequence>MGKIVFPECLRSVVPVRRRTTNFLGIGLEYAPFVVLYAIAFEWCIRTAGVPYANAIAHEAAKRAAKFTKNVGYAMAEVSIEDDEDEEIMAEAPVKPPPEPTPQMNSTQIAEALHAAERAVPNPLLPDFWAVLFLAIVVILNALVWFVQRWSLRVRVKVQYSETDSLESGTLAYVTPHPHQGAADVVPVQVVKVGKETQRFFMFQRQKFEIDESGMEVKELSMPIGKPLQHYKQHLGYQSAEEIATSKQRYGSNSLHIELPSFKDAFFKQILGPVPVFQFFCASLWLLDEYWNYALFQLFSICMYESSTVFGKIKNMQALRGMKKTVTTVKVYRERKWLDLNIEELLPGDILSLARGAEDVTVPCDALILRGSVVVNEAALTGESTPQMKEALLAEGAAANEQLDVEKSHRVHMLYGGTTMMQHNSPSSSSHPNELVAPDGGCICYCVRTGFSSSEGKLVRMIEYSQEQVLTDAKEVLALLALLLVFALIASGHVLHKGLKEGKRSQYELILRCVLILTSVVPPELPMQTAVAVNAAVFALFRSSVFCTEPFRIPFAGKVEYCLFDKTGTLTTDKLVCVGTWYSSMRAQEDPLPPARTEREAAVVLAGCHALVQVGDKVMGDPVEMAAINAIGWQYDPRTQTSVPTEKSHSVKAGDVAVQVMHRYHFASKLQRMSVLATVKDRARPSPSTLALVKGSPEIIATLLVKKPADYDRAYRAMAERGMRVLALASRDLSAAEASQAKQAQATGHGPAREDIERDLNFVGFVAFACQVRRDTAEVVKHLLQSSHHVAMATGDGALTALYVGEEVGMTSGIKEKELLLEKDDSGQLVWSVARGDLHIPSMAFQAKEVPRLVKEGYDLCVTGSSLQLAADRDSYMWQVVKHIKIFARMSPEDKEAVLRALKEQGYHTLMCGDGANDVGALKQAHIGVALLSGFGAANTAKEGEKTTDKETAEEKKSRLSEEFKKMQEKQKKLQAEAKKDAEYMKQWQMQRYNELVNEYSQRGDAWAAFKAIKQAAVEARDELNRRAQERQKSIGGTNNFTAQAALMLSDMDTGEVPQIKLGDASVAAPFTSKLPSIKSTVDIIRQGRCTLVSTIQMQQVLALECLITAYSMSALYLDGVTKGENQLLATGLLLMVASLAFSYSRPVDKLSPCRPITTIFHPAIWVSIVGQLAIHLASMMYIISLTRSQVSAEEAAILDGDMPDVPVVAAKPVDAESTGLTIKFKPSLLNTVVFLVQTAQQASVMAVNYKGRPFMLAATENAAMGMSLAAVCTGIFVCAFEVFPALNDLLKLVPMPSDWFRQQVLISLGASVFGSLIWDRLCVAVFAPKLLWVGYVDAWQAMPPWREQMKSTSKYLFFAAVLFVYWYLDQSLIVLLGAWYLYRQIFVAPIPVLVRVRQQRELLGAGKRMPEQAGRTSTGGGDEFTCQQRQVSQGCQSMV</sequence>
<keyword evidence="5" id="KW-0547">Nucleotide-binding</keyword>
<feature type="transmembrane region" description="Helical" evidence="12">
    <location>
        <begin position="1263"/>
        <end position="1287"/>
    </location>
</feature>
<dbReference type="InterPro" id="IPR008250">
    <property type="entry name" value="ATPase_P-typ_transduc_dom_A_sf"/>
</dbReference>
<comment type="similarity">
    <text evidence="2">Belongs to the cation transport ATPase (P-type) (TC 3.A.3) family. Type V subfamily.</text>
</comment>
<feature type="transmembrane region" description="Helical" evidence="12">
    <location>
        <begin position="1356"/>
        <end position="1383"/>
    </location>
</feature>
<evidence type="ECO:0000313" key="16">
    <source>
        <dbReference type="Proteomes" id="UP000011087"/>
    </source>
</evidence>
<protein>
    <recommendedName>
        <fullName evidence="13">P-type ATPase A domain-containing protein</fullName>
    </recommendedName>
</protein>
<evidence type="ECO:0000256" key="2">
    <source>
        <dbReference type="ARBA" id="ARBA00006000"/>
    </source>
</evidence>
<keyword evidence="9 12" id="KW-1133">Transmembrane helix</keyword>
<dbReference type="InterPro" id="IPR023298">
    <property type="entry name" value="ATPase_P-typ_TM_dom_sf"/>
</dbReference>
<dbReference type="Gene3D" id="2.70.150.10">
    <property type="entry name" value="Calcium-transporting ATPase, cytoplasmic transduction domain A"/>
    <property type="match status" value="1"/>
</dbReference>
<keyword evidence="8" id="KW-1278">Translocase</keyword>
<dbReference type="Pfam" id="PF13246">
    <property type="entry name" value="Cation_ATPase"/>
    <property type="match status" value="1"/>
</dbReference>
<feature type="transmembrane region" description="Helical" evidence="12">
    <location>
        <begin position="1307"/>
        <end position="1335"/>
    </location>
</feature>
<reference evidence="16" key="2">
    <citation type="submission" date="2012-11" db="EMBL/GenBank/DDBJ databases">
        <authorList>
            <person name="Kuo A."/>
            <person name="Curtis B.A."/>
            <person name="Tanifuji G."/>
            <person name="Burki F."/>
            <person name="Gruber A."/>
            <person name="Irimia M."/>
            <person name="Maruyama S."/>
            <person name="Arias M.C."/>
            <person name="Ball S.G."/>
            <person name="Gile G.H."/>
            <person name="Hirakawa Y."/>
            <person name="Hopkins J.F."/>
            <person name="Rensing S.A."/>
            <person name="Schmutz J."/>
            <person name="Symeonidi A."/>
            <person name="Elias M."/>
            <person name="Eveleigh R.J."/>
            <person name="Herman E.K."/>
            <person name="Klute M.J."/>
            <person name="Nakayama T."/>
            <person name="Obornik M."/>
            <person name="Reyes-Prieto A."/>
            <person name="Armbrust E.V."/>
            <person name="Aves S.J."/>
            <person name="Beiko R.G."/>
            <person name="Coutinho P."/>
            <person name="Dacks J.B."/>
            <person name="Durnford D.G."/>
            <person name="Fast N.M."/>
            <person name="Green B.R."/>
            <person name="Grisdale C."/>
            <person name="Hempe F."/>
            <person name="Henrissat B."/>
            <person name="Hoppner M.P."/>
            <person name="Ishida K.-I."/>
            <person name="Kim E."/>
            <person name="Koreny L."/>
            <person name="Kroth P.G."/>
            <person name="Liu Y."/>
            <person name="Malik S.-B."/>
            <person name="Maier U.G."/>
            <person name="McRose D."/>
            <person name="Mock T."/>
            <person name="Neilson J.A."/>
            <person name="Onodera N.T."/>
            <person name="Poole A.M."/>
            <person name="Pritham E.J."/>
            <person name="Richards T.A."/>
            <person name="Rocap G."/>
            <person name="Roy S.W."/>
            <person name="Sarai C."/>
            <person name="Schaack S."/>
            <person name="Shirato S."/>
            <person name="Slamovits C.H."/>
            <person name="Spencer D.F."/>
            <person name="Suzuki S."/>
            <person name="Worden A.Z."/>
            <person name="Zauner S."/>
            <person name="Barry K."/>
            <person name="Bell C."/>
            <person name="Bharti A.K."/>
            <person name="Crow J.A."/>
            <person name="Grimwood J."/>
            <person name="Kramer R."/>
            <person name="Lindquist E."/>
            <person name="Lucas S."/>
            <person name="Salamov A."/>
            <person name="McFadden G.I."/>
            <person name="Lane C.E."/>
            <person name="Keeling P.J."/>
            <person name="Gray M.W."/>
            <person name="Grigoriev I.V."/>
            <person name="Archibald J.M."/>
        </authorList>
    </citation>
    <scope>NUCLEOTIDE SEQUENCE</scope>
    <source>
        <strain evidence="16">CCMP2712</strain>
    </source>
</reference>
<evidence type="ECO:0000256" key="12">
    <source>
        <dbReference type="SAM" id="Phobius"/>
    </source>
</evidence>
<dbReference type="InterPro" id="IPR059000">
    <property type="entry name" value="ATPase_P-type_domA"/>
</dbReference>
<dbReference type="InterPro" id="IPR023299">
    <property type="entry name" value="ATPase_P-typ_cyto_dom_N"/>
</dbReference>
<comment type="subcellular location">
    <subcellularLocation>
        <location evidence="1">Membrane</location>
        <topology evidence="1">Multi-pass membrane protein</topology>
    </subcellularLocation>
</comment>
<dbReference type="NCBIfam" id="TIGR01494">
    <property type="entry name" value="ATPase_P-type"/>
    <property type="match status" value="1"/>
</dbReference>
<keyword evidence="10 12" id="KW-0472">Membrane</keyword>
<dbReference type="OrthoDB" id="48943at2759"/>
<feature type="transmembrane region" description="Helical" evidence="12">
    <location>
        <begin position="21"/>
        <end position="40"/>
    </location>
</feature>
<dbReference type="KEGG" id="gtt:GUITHDRAFT_105305"/>
<dbReference type="SUPFAM" id="SSF81665">
    <property type="entry name" value="Calcium ATPase, transmembrane domain M"/>
    <property type="match status" value="1"/>
</dbReference>
<organism evidence="14">
    <name type="scientific">Guillardia theta (strain CCMP2712)</name>
    <name type="common">Cryptophyte</name>
    <dbReference type="NCBI Taxonomy" id="905079"/>
    <lineage>
        <taxon>Eukaryota</taxon>
        <taxon>Cryptophyceae</taxon>
        <taxon>Pyrenomonadales</taxon>
        <taxon>Geminigeraceae</taxon>
        <taxon>Guillardia</taxon>
    </lineage>
</organism>
<evidence type="ECO:0000256" key="10">
    <source>
        <dbReference type="ARBA" id="ARBA00023136"/>
    </source>
</evidence>
<evidence type="ECO:0000256" key="5">
    <source>
        <dbReference type="ARBA" id="ARBA00022741"/>
    </source>
</evidence>
<dbReference type="InterPro" id="IPR001757">
    <property type="entry name" value="P_typ_ATPase"/>
</dbReference>
<evidence type="ECO:0000256" key="6">
    <source>
        <dbReference type="ARBA" id="ARBA00022840"/>
    </source>
</evidence>
<accession>L1JJJ3</accession>
<dbReference type="GeneID" id="17305557"/>
<dbReference type="Pfam" id="PF00122">
    <property type="entry name" value="E1-E2_ATPase"/>
    <property type="match status" value="1"/>
</dbReference>
<evidence type="ECO:0000256" key="11">
    <source>
        <dbReference type="SAM" id="MobiDB-lite"/>
    </source>
</evidence>
<evidence type="ECO:0000259" key="13">
    <source>
        <dbReference type="Pfam" id="PF00122"/>
    </source>
</evidence>
<feature type="region of interest" description="Disordered" evidence="11">
    <location>
        <begin position="940"/>
        <end position="968"/>
    </location>
</feature>
<feature type="domain" description="P-type ATPase A" evidence="13">
    <location>
        <begin position="325"/>
        <end position="462"/>
    </location>
</feature>
<name>L1JJJ3_GUITC</name>
<dbReference type="Gene3D" id="3.40.1110.10">
    <property type="entry name" value="Calcium-transporting ATPase, cytoplasmic domain N"/>
    <property type="match status" value="1"/>
</dbReference>
<keyword evidence="4" id="KW-0479">Metal-binding</keyword>
<keyword evidence="16" id="KW-1185">Reference proteome</keyword>
<keyword evidence="7" id="KW-0460">Magnesium</keyword>
<dbReference type="EMBL" id="JH992984">
    <property type="protein sequence ID" value="EKX48671.1"/>
    <property type="molecule type" value="Genomic_DNA"/>
</dbReference>
<evidence type="ECO:0000256" key="4">
    <source>
        <dbReference type="ARBA" id="ARBA00022723"/>
    </source>
</evidence>
<dbReference type="eggNOG" id="KOG0209">
    <property type="taxonomic scope" value="Eukaryota"/>
</dbReference>
<dbReference type="PANTHER" id="PTHR45630">
    <property type="entry name" value="CATION-TRANSPORTING ATPASE-RELATED"/>
    <property type="match status" value="1"/>
</dbReference>
<dbReference type="InterPro" id="IPR006544">
    <property type="entry name" value="P-type_TPase_V"/>
</dbReference>
<dbReference type="RefSeq" id="XP_005835651.1">
    <property type="nucleotide sequence ID" value="XM_005835594.1"/>
</dbReference>
<dbReference type="InterPro" id="IPR023214">
    <property type="entry name" value="HAD_sf"/>
</dbReference>
<feature type="transmembrane region" description="Helical" evidence="12">
    <location>
        <begin position="128"/>
        <end position="147"/>
    </location>
</feature>
<dbReference type="EnsemblProtists" id="EKX48671">
    <property type="protein sequence ID" value="EKX48671"/>
    <property type="gene ID" value="GUITHDRAFT_105305"/>
</dbReference>
<dbReference type="SUPFAM" id="SSF81653">
    <property type="entry name" value="Calcium ATPase, transduction domain A"/>
    <property type="match status" value="1"/>
</dbReference>
<keyword evidence="3 12" id="KW-0812">Transmembrane</keyword>
<dbReference type="InterPro" id="IPR036412">
    <property type="entry name" value="HAD-like_sf"/>
</dbReference>
<feature type="compositionally biased region" description="Basic and acidic residues" evidence="11">
    <location>
        <begin position="942"/>
        <end position="968"/>
    </location>
</feature>